<dbReference type="AlphaFoldDB" id="A0A2W5FAY7"/>
<organism evidence="1 2">
    <name type="scientific">Pseudopedobacter saltans</name>
    <dbReference type="NCBI Taxonomy" id="151895"/>
    <lineage>
        <taxon>Bacteria</taxon>
        <taxon>Pseudomonadati</taxon>
        <taxon>Bacteroidota</taxon>
        <taxon>Sphingobacteriia</taxon>
        <taxon>Sphingobacteriales</taxon>
        <taxon>Sphingobacteriaceae</taxon>
        <taxon>Pseudopedobacter</taxon>
    </lineage>
</organism>
<evidence type="ECO:0000313" key="2">
    <source>
        <dbReference type="Proteomes" id="UP000249645"/>
    </source>
</evidence>
<evidence type="ECO:0000313" key="1">
    <source>
        <dbReference type="EMBL" id="PZP52113.1"/>
    </source>
</evidence>
<comment type="caution">
    <text evidence="1">The sequence shown here is derived from an EMBL/GenBank/DDBJ whole genome shotgun (WGS) entry which is preliminary data.</text>
</comment>
<protein>
    <submittedName>
        <fullName evidence="1">Uncharacterized protein</fullName>
    </submittedName>
</protein>
<name>A0A2W5FAY7_9SPHI</name>
<dbReference type="Proteomes" id="UP000249645">
    <property type="component" value="Unassembled WGS sequence"/>
</dbReference>
<accession>A0A2W5FAY7</accession>
<dbReference type="EMBL" id="QFOI01000012">
    <property type="protein sequence ID" value="PZP52113.1"/>
    <property type="molecule type" value="Genomic_DNA"/>
</dbReference>
<proteinExistence type="predicted"/>
<sequence>MSFSKNIVILHFYVERDAIAEKYCINKYKPGLHCNGHCFLVKQLKKEQQKETKDMGDQMSKVEVVSSTNYFPVFNPNIVTTILNSIHYSYYDCKYTKDITLLVFKPPRTLA</sequence>
<reference evidence="1 2" key="1">
    <citation type="submission" date="2017-11" db="EMBL/GenBank/DDBJ databases">
        <title>Infants hospitalized years apart are colonized by the same room-sourced microbial strains.</title>
        <authorList>
            <person name="Brooks B."/>
            <person name="Olm M.R."/>
            <person name="Firek B.A."/>
            <person name="Baker R."/>
            <person name="Thomas B.C."/>
            <person name="Morowitz M.J."/>
            <person name="Banfield J.F."/>
        </authorList>
    </citation>
    <scope>NUCLEOTIDE SEQUENCE [LARGE SCALE GENOMIC DNA]</scope>
    <source>
        <strain evidence="1">S2_009_000_R2_76</strain>
    </source>
</reference>
<gene>
    <name evidence="1" type="ORF">DI598_01480</name>
</gene>